<protein>
    <submittedName>
        <fullName evidence="2">PEGA domain-containing protein</fullName>
    </submittedName>
</protein>
<evidence type="ECO:0000256" key="1">
    <source>
        <dbReference type="SAM" id="Phobius"/>
    </source>
</evidence>
<keyword evidence="3" id="KW-1185">Reference proteome</keyword>
<accession>A0ABY8WV77</accession>
<keyword evidence="1" id="KW-0812">Transmembrane</keyword>
<feature type="transmembrane region" description="Helical" evidence="1">
    <location>
        <begin position="6"/>
        <end position="27"/>
    </location>
</feature>
<name>A0ABY8WV77_9BACT</name>
<organism evidence="2 3">
    <name type="scientific">Candidatus Southlakia epibionticum</name>
    <dbReference type="NCBI Taxonomy" id="3043284"/>
    <lineage>
        <taxon>Bacteria</taxon>
        <taxon>Candidatus Saccharimonadota</taxon>
        <taxon>Candidatus Saccharimonadia</taxon>
        <taxon>Candidatus Saccharimonadales</taxon>
        <taxon>Candidatus Saccharimonadaceae</taxon>
        <taxon>Candidatus Southlakia</taxon>
    </lineage>
</organism>
<proteinExistence type="predicted"/>
<reference evidence="2 3" key="1">
    <citation type="journal article" date="2023" name="Cell">
        <title>Genetic manipulation of Patescibacteria provides mechanistic insights into microbial dark matter and the epibiotic lifestyle.</title>
        <authorList>
            <person name="Wang Y."/>
            <person name="Gallagher L.A."/>
            <person name="Andrade P.A."/>
            <person name="Liu A."/>
            <person name="Humphreys I.R."/>
            <person name="Turkarslan S."/>
            <person name="Cutler K.J."/>
            <person name="Arrieta-Ortiz M.L."/>
            <person name="Li Y."/>
            <person name="Radey M.C."/>
            <person name="McLean J.S."/>
            <person name="Cong Q."/>
            <person name="Baker D."/>
            <person name="Baliga N.S."/>
            <person name="Peterson S.B."/>
            <person name="Mougous J.D."/>
        </authorList>
    </citation>
    <scope>NUCLEOTIDE SEQUENCE [LARGE SCALE GENOMIC DNA]</scope>
    <source>
        <strain evidence="2 3">ML1</strain>
    </source>
</reference>
<keyword evidence="1" id="KW-0472">Membrane</keyword>
<evidence type="ECO:0000313" key="2">
    <source>
        <dbReference type="EMBL" id="WIO45650.1"/>
    </source>
</evidence>
<dbReference type="PROSITE" id="PS51257">
    <property type="entry name" value="PROKAR_LIPOPROTEIN"/>
    <property type="match status" value="1"/>
</dbReference>
<dbReference type="RefSeq" id="WP_376754026.1">
    <property type="nucleotide sequence ID" value="NZ_CP124550.1"/>
</dbReference>
<evidence type="ECO:0000313" key="3">
    <source>
        <dbReference type="Proteomes" id="UP001177295"/>
    </source>
</evidence>
<sequence length="211" mass="23939">MSKQYIIRTTVILAVLAVACSIGYNIYLSFEHADKTAITLVTAPTDATAIFTNTATKKVTKGSHGTVYVEPGVYDILVEKKGFNSYKKTQDISKNNTVIAELSPQTKEAVDWVKRHQDQYNKLEAFAGKKSLEYNKSVTNKYPLIGVLPLKDPYYSIGHYKKDNGEPVVVITTESPQYRYIATRRITSMGYKLSDYRIEYKDFQNPLKEKK</sequence>
<gene>
    <name evidence="2" type="ORF">SEML1_0005</name>
</gene>
<dbReference type="EMBL" id="CP124550">
    <property type="protein sequence ID" value="WIO45650.1"/>
    <property type="molecule type" value="Genomic_DNA"/>
</dbReference>
<keyword evidence="1" id="KW-1133">Transmembrane helix</keyword>
<dbReference type="Proteomes" id="UP001177295">
    <property type="component" value="Chromosome"/>
</dbReference>